<dbReference type="InterPro" id="IPR052575">
    <property type="entry name" value="SSU_processome_comp_20"/>
</dbReference>
<organism evidence="1 2">
    <name type="scientific">Molorchus minor</name>
    <dbReference type="NCBI Taxonomy" id="1323400"/>
    <lineage>
        <taxon>Eukaryota</taxon>
        <taxon>Metazoa</taxon>
        <taxon>Ecdysozoa</taxon>
        <taxon>Arthropoda</taxon>
        <taxon>Hexapoda</taxon>
        <taxon>Insecta</taxon>
        <taxon>Pterygota</taxon>
        <taxon>Neoptera</taxon>
        <taxon>Endopterygota</taxon>
        <taxon>Coleoptera</taxon>
        <taxon>Polyphaga</taxon>
        <taxon>Cucujiformia</taxon>
        <taxon>Chrysomeloidea</taxon>
        <taxon>Cerambycidae</taxon>
        <taxon>Lamiinae</taxon>
        <taxon>Monochamini</taxon>
        <taxon>Molorchus</taxon>
    </lineage>
</organism>
<proteinExistence type="predicted"/>
<dbReference type="PANTHER" id="PTHR17695:SF11">
    <property type="entry name" value="SMALL SUBUNIT PROCESSOME COMPONENT 20 HOMOLOG"/>
    <property type="match status" value="1"/>
</dbReference>
<sequence length="189" mass="21929">MAKYKLKIKLKLYQCTPKDPPYSTIRWLIQRLASSGRACPGQFMSSAADRGLNWTESRSRALKKRWMAGNSTASSQSDILFLAGTWMGWNNWSEFLPFSERIANIDVDIFHKVGNEYESESDEQTSYLYQTVEKWSVLNLSEGYDTFRREIRADNYITLPQVLLSKDNIVEVLKKHLKYKNPLCLQSLL</sequence>
<feature type="non-terminal residue" evidence="1">
    <location>
        <position position="189"/>
    </location>
</feature>
<dbReference type="PANTHER" id="PTHR17695">
    <property type="entry name" value="SMALL SUBUNIT PROCESSOME COMPONENT 20 HOMOLOG"/>
    <property type="match status" value="1"/>
</dbReference>
<evidence type="ECO:0000313" key="1">
    <source>
        <dbReference type="EMBL" id="KAJ8957052.1"/>
    </source>
</evidence>
<dbReference type="EMBL" id="JAPWTJ010003414">
    <property type="protein sequence ID" value="KAJ8957052.1"/>
    <property type="molecule type" value="Genomic_DNA"/>
</dbReference>
<dbReference type="Proteomes" id="UP001162164">
    <property type="component" value="Unassembled WGS sequence"/>
</dbReference>
<name>A0ABQ9IR38_9CUCU</name>
<protein>
    <submittedName>
        <fullName evidence="1">Uncharacterized protein</fullName>
    </submittedName>
</protein>
<accession>A0ABQ9IR38</accession>
<evidence type="ECO:0000313" key="2">
    <source>
        <dbReference type="Proteomes" id="UP001162164"/>
    </source>
</evidence>
<reference evidence="1" key="1">
    <citation type="journal article" date="2023" name="Insect Mol. Biol.">
        <title>Genome sequencing provides insights into the evolution of gene families encoding plant cell wall-degrading enzymes in longhorned beetles.</title>
        <authorList>
            <person name="Shin N.R."/>
            <person name="Okamura Y."/>
            <person name="Kirsch R."/>
            <person name="Pauchet Y."/>
        </authorList>
    </citation>
    <scope>NUCLEOTIDE SEQUENCE</scope>
    <source>
        <strain evidence="1">MMC_N1</strain>
    </source>
</reference>
<gene>
    <name evidence="1" type="ORF">NQ317_001254</name>
</gene>
<keyword evidence="2" id="KW-1185">Reference proteome</keyword>
<comment type="caution">
    <text evidence="1">The sequence shown here is derived from an EMBL/GenBank/DDBJ whole genome shotgun (WGS) entry which is preliminary data.</text>
</comment>